<proteinExistence type="predicted"/>
<evidence type="ECO:0000313" key="1">
    <source>
        <dbReference type="EMBL" id="KIU12759.1"/>
    </source>
</evidence>
<dbReference type="AlphaFoldDB" id="A0A0D1JJN4"/>
<protein>
    <submittedName>
        <fullName evidence="1">Uncharacterized protein</fullName>
    </submittedName>
</protein>
<dbReference type="EMBL" id="JXBC01000002">
    <property type="protein sequence ID" value="KIU12759.1"/>
    <property type="molecule type" value="Genomic_DNA"/>
</dbReference>
<name>A0A0D1JJN4_BACIU</name>
<reference evidence="1 2" key="1">
    <citation type="submission" date="2014-12" db="EMBL/GenBank/DDBJ databases">
        <title>Comparative genome analysis of Bacillus coagulans HM-08, Clostridium butyricum HM-68, Bacillus subtilis HM-66 and Bacillus licheniformis BL-09.</title>
        <authorList>
            <person name="Zhang H."/>
        </authorList>
    </citation>
    <scope>NUCLEOTIDE SEQUENCE [LARGE SCALE GENOMIC DNA]</scope>
    <source>
        <strain evidence="1 2">HM-66</strain>
    </source>
</reference>
<comment type="caution">
    <text evidence="1">The sequence shown here is derived from an EMBL/GenBank/DDBJ whole genome shotgun (WGS) entry which is preliminary data.</text>
</comment>
<organism evidence="1 2">
    <name type="scientific">Bacillus subtilis</name>
    <dbReference type="NCBI Taxonomy" id="1423"/>
    <lineage>
        <taxon>Bacteria</taxon>
        <taxon>Bacillati</taxon>
        <taxon>Bacillota</taxon>
        <taxon>Bacilli</taxon>
        <taxon>Bacillales</taxon>
        <taxon>Bacillaceae</taxon>
        <taxon>Bacillus</taxon>
    </lineage>
</organism>
<sequence length="42" mass="4678">MGDSEFSGKGADNIKAFYHDHAGIHGNCFLKHHFCKLVDAKM</sequence>
<gene>
    <name evidence="1" type="ORF">SC09_Contig19orf01315</name>
</gene>
<dbReference type="PATRIC" id="fig|1423.173.peg.1639"/>
<dbReference type="Proteomes" id="UP000032247">
    <property type="component" value="Unassembled WGS sequence"/>
</dbReference>
<evidence type="ECO:0000313" key="2">
    <source>
        <dbReference type="Proteomes" id="UP000032247"/>
    </source>
</evidence>
<accession>A0A0D1JJN4</accession>